<evidence type="ECO:0000313" key="3">
    <source>
        <dbReference type="Proteomes" id="UP000318126"/>
    </source>
</evidence>
<keyword evidence="1" id="KW-0732">Signal</keyword>
<organism evidence="2 3">
    <name type="scientific">Shewanella hanedai</name>
    <name type="common">Alteromonas hanedai</name>
    <dbReference type="NCBI Taxonomy" id="25"/>
    <lineage>
        <taxon>Bacteria</taxon>
        <taxon>Pseudomonadati</taxon>
        <taxon>Pseudomonadota</taxon>
        <taxon>Gammaproteobacteria</taxon>
        <taxon>Alteromonadales</taxon>
        <taxon>Shewanellaceae</taxon>
        <taxon>Shewanella</taxon>
    </lineage>
</organism>
<sequence>MKKLIVLFIFSIGFCMSLSASEKEGDRGITKERLVGSKAISADGLVASYDFETYTSDGLLHDFSPLENHGKLIGKPSIGKTLTFSKKEDVVILPDNSNLNLTGPITVAARLKITTPNLHQHVFACNDLFVLWLTNSNKYRFADTLGQGFTTEKGVDVVSEGKWHTVVAVLSANKGDSLNKENIKIFIDGVQMDGNHEKTWAPTELAATNACVIGGTRNGVQGHQDLPFKGSIDELQIYSRAFTDEEVKIYANYGL</sequence>
<dbReference type="OrthoDB" id="9801455at2"/>
<feature type="chain" id="PRO_5021803735" evidence="1">
    <location>
        <begin position="21"/>
        <end position="255"/>
    </location>
</feature>
<proteinExistence type="predicted"/>
<evidence type="ECO:0000256" key="1">
    <source>
        <dbReference type="SAM" id="SignalP"/>
    </source>
</evidence>
<accession>A0A553JKS8</accession>
<dbReference type="Proteomes" id="UP000318126">
    <property type="component" value="Unassembled WGS sequence"/>
</dbReference>
<dbReference type="Gene3D" id="2.60.120.200">
    <property type="match status" value="1"/>
</dbReference>
<dbReference type="Pfam" id="PF13385">
    <property type="entry name" value="Laminin_G_3"/>
    <property type="match status" value="1"/>
</dbReference>
<comment type="caution">
    <text evidence="2">The sequence shown here is derived from an EMBL/GenBank/DDBJ whole genome shotgun (WGS) entry which is preliminary data.</text>
</comment>
<protein>
    <submittedName>
        <fullName evidence="2">LamG domain-containing protein</fullName>
    </submittedName>
</protein>
<keyword evidence="3" id="KW-1185">Reference proteome</keyword>
<feature type="signal peptide" evidence="1">
    <location>
        <begin position="1"/>
        <end position="20"/>
    </location>
</feature>
<name>A0A553JKS8_SHEHA</name>
<dbReference type="EMBL" id="VKGK01000023">
    <property type="protein sequence ID" value="TRY13060.1"/>
    <property type="molecule type" value="Genomic_DNA"/>
</dbReference>
<evidence type="ECO:0000313" key="2">
    <source>
        <dbReference type="EMBL" id="TRY13060.1"/>
    </source>
</evidence>
<dbReference type="InterPro" id="IPR013320">
    <property type="entry name" value="ConA-like_dom_sf"/>
</dbReference>
<dbReference type="RefSeq" id="WP_144041467.1">
    <property type="nucleotide sequence ID" value="NZ_BMPL01000091.1"/>
</dbReference>
<dbReference type="AlphaFoldDB" id="A0A553JKS8"/>
<gene>
    <name evidence="2" type="ORF">FN961_17485</name>
</gene>
<reference evidence="3" key="1">
    <citation type="submission" date="2019-07" db="EMBL/GenBank/DDBJ databases">
        <title>Shewanella sp. YLB-08 draft genomic sequence.</title>
        <authorList>
            <person name="Yu L."/>
        </authorList>
    </citation>
    <scope>NUCLEOTIDE SEQUENCE [LARGE SCALE GENOMIC DNA]</scope>
    <source>
        <strain evidence="3">JCM 20706</strain>
    </source>
</reference>
<dbReference type="SUPFAM" id="SSF49899">
    <property type="entry name" value="Concanavalin A-like lectins/glucanases"/>
    <property type="match status" value="1"/>
</dbReference>